<keyword evidence="5" id="KW-0949">S-adenosyl-L-methionine</keyword>
<proteinExistence type="inferred from homology"/>
<dbReference type="SUPFAM" id="SSF53335">
    <property type="entry name" value="S-adenosyl-L-methionine-dependent methyltransferases"/>
    <property type="match status" value="1"/>
</dbReference>
<feature type="domain" description="Type I restriction modification DNA specificity" evidence="9">
    <location>
        <begin position="520"/>
        <end position="691"/>
    </location>
</feature>
<dbReference type="Pfam" id="PF02384">
    <property type="entry name" value="N6_Mtase"/>
    <property type="match status" value="1"/>
</dbReference>
<reference evidence="11" key="1">
    <citation type="journal article" date="2020" name="Nature">
        <title>Giant virus diversity and host interactions through global metagenomics.</title>
        <authorList>
            <person name="Schulz F."/>
            <person name="Roux S."/>
            <person name="Paez-Espino D."/>
            <person name="Jungbluth S."/>
            <person name="Walsh D.A."/>
            <person name="Denef V.J."/>
            <person name="McMahon K.D."/>
            <person name="Konstantinidis K.T."/>
            <person name="Eloe-Fadrosh E.A."/>
            <person name="Kyrpides N.C."/>
            <person name="Woyke T."/>
        </authorList>
    </citation>
    <scope>NUCLEOTIDE SEQUENCE</scope>
    <source>
        <strain evidence="11">GVMAG-M-3300023174-116</strain>
    </source>
</reference>
<dbReference type="Gene3D" id="3.90.220.20">
    <property type="entry name" value="DNA methylase specificity domains"/>
    <property type="match status" value="2"/>
</dbReference>
<evidence type="ECO:0000256" key="4">
    <source>
        <dbReference type="ARBA" id="ARBA00022679"/>
    </source>
</evidence>
<evidence type="ECO:0000256" key="3">
    <source>
        <dbReference type="ARBA" id="ARBA00022603"/>
    </source>
</evidence>
<keyword evidence="3" id="KW-0489">Methyltransferase</keyword>
<dbReference type="CDD" id="cd17291">
    <property type="entry name" value="RMtype1_S_MgeORF438P-TRD-CR_like"/>
    <property type="match status" value="1"/>
</dbReference>
<accession>A0A6C0D3T8</accession>
<comment type="similarity">
    <text evidence="1">Belongs to the type-I restriction system S methylase family.</text>
</comment>
<keyword evidence="7" id="KW-0238">DNA-binding</keyword>
<feature type="domain" description="Type I restriction modification DNA specificity" evidence="9">
    <location>
        <begin position="708"/>
        <end position="859"/>
    </location>
</feature>
<evidence type="ECO:0000259" key="9">
    <source>
        <dbReference type="Pfam" id="PF01420"/>
    </source>
</evidence>
<evidence type="ECO:0000313" key="11">
    <source>
        <dbReference type="EMBL" id="QHT11468.1"/>
    </source>
</evidence>
<dbReference type="InterPro" id="IPR051537">
    <property type="entry name" value="DNA_Adenine_Mtase"/>
</dbReference>
<name>A0A6C0D3T8_9ZZZZ</name>
<organism evidence="11">
    <name type="scientific">viral metagenome</name>
    <dbReference type="NCBI Taxonomy" id="1070528"/>
    <lineage>
        <taxon>unclassified sequences</taxon>
        <taxon>metagenomes</taxon>
        <taxon>organismal metagenomes</taxon>
    </lineage>
</organism>
<evidence type="ECO:0000256" key="7">
    <source>
        <dbReference type="ARBA" id="ARBA00023125"/>
    </source>
</evidence>
<evidence type="ECO:0000256" key="8">
    <source>
        <dbReference type="ARBA" id="ARBA00047942"/>
    </source>
</evidence>
<dbReference type="PROSITE" id="PS00092">
    <property type="entry name" value="N6_MTASE"/>
    <property type="match status" value="1"/>
</dbReference>
<feature type="domain" description="DNA methylase adenine-specific" evidence="10">
    <location>
        <begin position="194"/>
        <end position="516"/>
    </location>
</feature>
<dbReference type="GO" id="GO:0032259">
    <property type="term" value="P:methylation"/>
    <property type="evidence" value="ECO:0007669"/>
    <property type="project" value="UniProtKB-KW"/>
</dbReference>
<evidence type="ECO:0000256" key="2">
    <source>
        <dbReference type="ARBA" id="ARBA00011900"/>
    </source>
</evidence>
<dbReference type="InterPro" id="IPR000055">
    <property type="entry name" value="Restrct_endonuc_typeI_TRD"/>
</dbReference>
<dbReference type="InterPro" id="IPR002052">
    <property type="entry name" value="DNA_methylase_N6_adenine_CS"/>
</dbReference>
<dbReference type="InterPro" id="IPR044946">
    <property type="entry name" value="Restrct_endonuc_typeI_TRD_sf"/>
</dbReference>
<sequence length="896" mass="102548">MANPKSYSCELCKKVFTQKCDYTRHKIKKAPCISLEEMEQIAKAKQASIDSKSQLISAFQSCLNILRDGGEGITGEKALKNLSYLLILKIIEPYIGHEINMDDYEYDFASHFDESVIEVNKKRLLAISRFTKLADEKEENIPELLKYLWDIILSVNPSTKNIFLKDKGFDIRYQTTYKKLFNKLNSIDFLQFDYDIMGDAYEEMFQNIMTGKVLGQFFTPPKVKLMMVKLINPQIHIDGTIETCCDPTMGTGGFLKTYLFHILEQAKVKAIEPNWNFITTQGLYGKELEPDTYKYAVSNMLISSGHMFQHLGLGDSIREPITQKFDNVLANPPFGIKGLKYDDFESSLRDEYIPIKTDNAISLFIQAIIYMLKINGKGAVVLPDGQDLFSKTNKTLVAVREYLMKTCDLKEIIYLPAGIFTYTSIKTCVFYFVKKREGTDVLKTNIKSSKSKKESREYDFSKTHQTSKVAFYDFNPYEGQGEGVKHLLVEVPIDKLVNNSYSLNYAEYIKDESVEDKYEEGVVVKTLDELFNYKMGRFNSNDMDNNGIIPFYSCKSNNPVGFHSTHSFDHPEYLLLVCAGGSQNNIIGDDIGLGKCYYVTGKTACRANVCSLVSKTCGFNIKYIYYYLNINRIDTNKKAHFTTNLGTISLDEIKSIKIPIPSLEKQKNIVAYLDYIYEKANKTSLTKIEELKQLNEFCLNNQKLFGENNVKELGEVCKVNQGTYIKSDMKIQGDFPVYGGGNVSFYINQYNREDDIIVAKDGVSADCVRYEKKKFFLNHHGWTLICKEQVIKKYMFYYLQSIQPELLSIAKGTAQLGINQENFYKLKIPVPSLEKQKEIVAYCDYNCNLIKQLENEIENNKILAEQFIKGIVKNVGVDVDVDVDELEVEEEGEEEE</sequence>
<dbReference type="Gene3D" id="3.40.50.150">
    <property type="entry name" value="Vaccinia Virus protein VP39"/>
    <property type="match status" value="1"/>
</dbReference>
<dbReference type="InterPro" id="IPR003356">
    <property type="entry name" value="DNA_methylase_A-5"/>
</dbReference>
<dbReference type="EMBL" id="MN739534">
    <property type="protein sequence ID" value="QHT11468.1"/>
    <property type="molecule type" value="Genomic_DNA"/>
</dbReference>
<keyword evidence="4" id="KW-0808">Transferase</keyword>
<dbReference type="Gene3D" id="1.20.1260.30">
    <property type="match status" value="1"/>
</dbReference>
<dbReference type="GO" id="GO:0008170">
    <property type="term" value="F:N-methyltransferase activity"/>
    <property type="evidence" value="ECO:0007669"/>
    <property type="project" value="InterPro"/>
</dbReference>
<protein>
    <recommendedName>
        <fullName evidence="2">site-specific DNA-methyltransferase (adenine-specific)</fullName>
        <ecNumber evidence="2">2.1.1.72</ecNumber>
    </recommendedName>
</protein>
<dbReference type="SUPFAM" id="SSF116734">
    <property type="entry name" value="DNA methylase specificity domain"/>
    <property type="match status" value="2"/>
</dbReference>
<dbReference type="GO" id="GO:0009007">
    <property type="term" value="F:site-specific DNA-methyltransferase (adenine-specific) activity"/>
    <property type="evidence" value="ECO:0007669"/>
    <property type="project" value="UniProtKB-EC"/>
</dbReference>
<evidence type="ECO:0000256" key="6">
    <source>
        <dbReference type="ARBA" id="ARBA00022747"/>
    </source>
</evidence>
<dbReference type="AlphaFoldDB" id="A0A6C0D3T8"/>
<dbReference type="PANTHER" id="PTHR42933:SF4">
    <property type="entry name" value="TYPE I RESTRICTION ENZYME ECOKI METHYLASE SUBUNIT"/>
    <property type="match status" value="1"/>
</dbReference>
<dbReference type="PRINTS" id="PR00507">
    <property type="entry name" value="N12N6MTFRASE"/>
</dbReference>
<dbReference type="GO" id="GO:0003677">
    <property type="term" value="F:DNA binding"/>
    <property type="evidence" value="ECO:0007669"/>
    <property type="project" value="UniProtKB-KW"/>
</dbReference>
<dbReference type="InterPro" id="IPR029063">
    <property type="entry name" value="SAM-dependent_MTases_sf"/>
</dbReference>
<keyword evidence="6" id="KW-0680">Restriction system</keyword>
<dbReference type="GO" id="GO:0009307">
    <property type="term" value="P:DNA restriction-modification system"/>
    <property type="evidence" value="ECO:0007669"/>
    <property type="project" value="UniProtKB-KW"/>
</dbReference>
<evidence type="ECO:0000256" key="5">
    <source>
        <dbReference type="ARBA" id="ARBA00022691"/>
    </source>
</evidence>
<dbReference type="PANTHER" id="PTHR42933">
    <property type="entry name" value="SLR6095 PROTEIN"/>
    <property type="match status" value="1"/>
</dbReference>
<evidence type="ECO:0000259" key="10">
    <source>
        <dbReference type="Pfam" id="PF02384"/>
    </source>
</evidence>
<dbReference type="EC" id="2.1.1.72" evidence="2"/>
<dbReference type="Pfam" id="PF01420">
    <property type="entry name" value="Methylase_S"/>
    <property type="match status" value="2"/>
</dbReference>
<dbReference type="InterPro" id="IPR038333">
    <property type="entry name" value="T1MK-like_N_sf"/>
</dbReference>
<evidence type="ECO:0000256" key="1">
    <source>
        <dbReference type="ARBA" id="ARBA00010923"/>
    </source>
</evidence>
<comment type="catalytic activity">
    <reaction evidence="8">
        <text>a 2'-deoxyadenosine in DNA + S-adenosyl-L-methionine = an N(6)-methyl-2'-deoxyadenosine in DNA + S-adenosyl-L-homocysteine + H(+)</text>
        <dbReference type="Rhea" id="RHEA:15197"/>
        <dbReference type="Rhea" id="RHEA-COMP:12418"/>
        <dbReference type="Rhea" id="RHEA-COMP:12419"/>
        <dbReference type="ChEBI" id="CHEBI:15378"/>
        <dbReference type="ChEBI" id="CHEBI:57856"/>
        <dbReference type="ChEBI" id="CHEBI:59789"/>
        <dbReference type="ChEBI" id="CHEBI:90615"/>
        <dbReference type="ChEBI" id="CHEBI:90616"/>
        <dbReference type="EC" id="2.1.1.72"/>
    </reaction>
</comment>